<organism evidence="1 2">
    <name type="scientific">Paramuricea clavata</name>
    <name type="common">Red gorgonian</name>
    <name type="synonym">Violescent sea-whip</name>
    <dbReference type="NCBI Taxonomy" id="317549"/>
    <lineage>
        <taxon>Eukaryota</taxon>
        <taxon>Metazoa</taxon>
        <taxon>Cnidaria</taxon>
        <taxon>Anthozoa</taxon>
        <taxon>Octocorallia</taxon>
        <taxon>Malacalcyonacea</taxon>
        <taxon>Plexauridae</taxon>
        <taxon>Paramuricea</taxon>
    </lineage>
</organism>
<sequence>IIGITETRITDATIDNFNYNIPEYSFEFVPTPLAAGGVGMYINNELRYFIIEKSANKDFQAL</sequence>
<dbReference type="Proteomes" id="UP001152795">
    <property type="component" value="Unassembled WGS sequence"/>
</dbReference>
<feature type="non-terminal residue" evidence="1">
    <location>
        <position position="1"/>
    </location>
</feature>
<reference evidence="1" key="1">
    <citation type="submission" date="2020-04" db="EMBL/GenBank/DDBJ databases">
        <authorList>
            <person name="Alioto T."/>
            <person name="Alioto T."/>
            <person name="Gomez Garrido J."/>
        </authorList>
    </citation>
    <scope>NUCLEOTIDE SEQUENCE</scope>
    <source>
        <strain evidence="1">A484AB</strain>
    </source>
</reference>
<evidence type="ECO:0000313" key="1">
    <source>
        <dbReference type="EMBL" id="CAB4034861.1"/>
    </source>
</evidence>
<dbReference type="OrthoDB" id="445826at2759"/>
<evidence type="ECO:0000313" key="2">
    <source>
        <dbReference type="Proteomes" id="UP001152795"/>
    </source>
</evidence>
<comment type="caution">
    <text evidence="1">The sequence shown here is derived from an EMBL/GenBank/DDBJ whole genome shotgun (WGS) entry which is preliminary data.</text>
</comment>
<dbReference type="EMBL" id="CACRXK020020483">
    <property type="protein sequence ID" value="CAB4034861.1"/>
    <property type="molecule type" value="Genomic_DNA"/>
</dbReference>
<accession>A0A7D9JR22</accession>
<keyword evidence="2" id="KW-1185">Reference proteome</keyword>
<dbReference type="AlphaFoldDB" id="A0A7D9JR22"/>
<protein>
    <submittedName>
        <fullName evidence="1">Uncharacterized protein</fullName>
    </submittedName>
</protein>
<proteinExistence type="predicted"/>
<gene>
    <name evidence="1" type="ORF">PACLA_8A040152</name>
</gene>
<name>A0A7D9JR22_PARCT</name>